<keyword evidence="2" id="KW-1185">Reference proteome</keyword>
<evidence type="ECO:0000313" key="1">
    <source>
        <dbReference type="EMBL" id="RAL50070.1"/>
    </source>
</evidence>
<evidence type="ECO:0008006" key="3">
    <source>
        <dbReference type="Google" id="ProtNLM"/>
    </source>
</evidence>
<reference evidence="1 2" key="1">
    <citation type="submission" date="2018-06" db="EMBL/GenBank/DDBJ databases">
        <title>The Genome of Cuscuta australis (Dodder) Provides Insight into the Evolution of Plant Parasitism.</title>
        <authorList>
            <person name="Liu H."/>
        </authorList>
    </citation>
    <scope>NUCLEOTIDE SEQUENCE [LARGE SCALE GENOMIC DNA]</scope>
    <source>
        <strain evidence="2">cv. Yunnan</strain>
        <tissue evidence="1">Vines</tissue>
    </source>
</reference>
<proteinExistence type="predicted"/>
<gene>
    <name evidence="1" type="ORF">DM860_017980</name>
</gene>
<evidence type="ECO:0000313" key="2">
    <source>
        <dbReference type="Proteomes" id="UP000249390"/>
    </source>
</evidence>
<dbReference type="EMBL" id="NQVE01000071">
    <property type="protein sequence ID" value="RAL50070.1"/>
    <property type="molecule type" value="Genomic_DNA"/>
</dbReference>
<sequence>MYYCVNCTCRVLNVTPRYLIKLTVVDDSGQTTFVLFDREATSILNTSCVLLLEKADSDGEYAVYGTIKGIDCGPDWFIATCRCGSENVPGFDIQPDAFQRFLIDKSFFFKVEVKTEHFNEFEPTYHVIDICLNQRIISKYKDVNSIFFTAQTDVTLGFSTAEKTSTRCISIGETSSCAKVKLHVVSYFSFMYSK</sequence>
<accession>A0A328DXX0</accession>
<dbReference type="Gene3D" id="2.40.50.140">
    <property type="entry name" value="Nucleic acid-binding proteins"/>
    <property type="match status" value="1"/>
</dbReference>
<organism evidence="1 2">
    <name type="scientific">Cuscuta australis</name>
    <dbReference type="NCBI Taxonomy" id="267555"/>
    <lineage>
        <taxon>Eukaryota</taxon>
        <taxon>Viridiplantae</taxon>
        <taxon>Streptophyta</taxon>
        <taxon>Embryophyta</taxon>
        <taxon>Tracheophyta</taxon>
        <taxon>Spermatophyta</taxon>
        <taxon>Magnoliopsida</taxon>
        <taxon>eudicotyledons</taxon>
        <taxon>Gunneridae</taxon>
        <taxon>Pentapetalae</taxon>
        <taxon>asterids</taxon>
        <taxon>lamiids</taxon>
        <taxon>Solanales</taxon>
        <taxon>Convolvulaceae</taxon>
        <taxon>Cuscuteae</taxon>
        <taxon>Cuscuta</taxon>
        <taxon>Cuscuta subgen. Grammica</taxon>
        <taxon>Cuscuta sect. Cleistogrammica</taxon>
    </lineage>
</organism>
<protein>
    <recommendedName>
        <fullName evidence="3">Replication factor A C-terminal domain-containing protein</fullName>
    </recommendedName>
</protein>
<dbReference type="SUPFAM" id="SSF50249">
    <property type="entry name" value="Nucleic acid-binding proteins"/>
    <property type="match status" value="1"/>
</dbReference>
<dbReference type="Proteomes" id="UP000249390">
    <property type="component" value="Unassembled WGS sequence"/>
</dbReference>
<dbReference type="InterPro" id="IPR012340">
    <property type="entry name" value="NA-bd_OB-fold"/>
</dbReference>
<name>A0A328DXX0_9ASTE</name>
<comment type="caution">
    <text evidence="1">The sequence shown here is derived from an EMBL/GenBank/DDBJ whole genome shotgun (WGS) entry which is preliminary data.</text>
</comment>
<dbReference type="AlphaFoldDB" id="A0A328DXX0"/>